<evidence type="ECO:0000256" key="7">
    <source>
        <dbReference type="SAM" id="MobiDB-lite"/>
    </source>
</evidence>
<dbReference type="SMART" id="SM01057">
    <property type="entry name" value="Carb_anhydrase"/>
    <property type="match status" value="1"/>
</dbReference>
<dbReference type="GO" id="GO:0008270">
    <property type="term" value="F:zinc ion binding"/>
    <property type="evidence" value="ECO:0007669"/>
    <property type="project" value="InterPro"/>
</dbReference>
<protein>
    <recommendedName>
        <fullName evidence="2">carbonic anhydrase</fullName>
        <ecNumber evidence="2">4.2.1.1</ecNumber>
    </recommendedName>
</protein>
<feature type="compositionally biased region" description="Basic residues" evidence="7">
    <location>
        <begin position="196"/>
        <end position="207"/>
    </location>
</feature>
<keyword evidence="5" id="KW-0456">Lyase</keyword>
<dbReference type="SUPFAM" id="SSF51069">
    <property type="entry name" value="Carbonic anhydrase"/>
    <property type="match status" value="1"/>
</dbReference>
<comment type="caution">
    <text evidence="9">The sequence shown here is derived from an EMBL/GenBank/DDBJ whole genome shotgun (WGS) entry which is preliminary data.</text>
</comment>
<feature type="compositionally biased region" description="Polar residues" evidence="7">
    <location>
        <begin position="37"/>
        <end position="47"/>
    </location>
</feature>
<accession>A0A2P6VQ07</accession>
<dbReference type="InterPro" id="IPR036398">
    <property type="entry name" value="CA_dom_sf"/>
</dbReference>
<dbReference type="EC" id="4.2.1.1" evidence="2"/>
<proteinExistence type="inferred from homology"/>
<keyword evidence="3" id="KW-0479">Metal-binding</keyword>
<feature type="compositionally biased region" description="Low complexity" evidence="7">
    <location>
        <begin position="89"/>
        <end position="98"/>
    </location>
</feature>
<evidence type="ECO:0000256" key="3">
    <source>
        <dbReference type="ARBA" id="ARBA00022723"/>
    </source>
</evidence>
<comment type="catalytic activity">
    <reaction evidence="6">
        <text>hydrogencarbonate + H(+) = CO2 + H2O</text>
        <dbReference type="Rhea" id="RHEA:10748"/>
        <dbReference type="ChEBI" id="CHEBI:15377"/>
        <dbReference type="ChEBI" id="CHEBI:15378"/>
        <dbReference type="ChEBI" id="CHEBI:16526"/>
        <dbReference type="ChEBI" id="CHEBI:17544"/>
        <dbReference type="EC" id="4.2.1.1"/>
    </reaction>
</comment>
<dbReference type="Pfam" id="PF00194">
    <property type="entry name" value="Carb_anhydrase"/>
    <property type="match status" value="1"/>
</dbReference>
<feature type="compositionally biased region" description="Low complexity" evidence="7">
    <location>
        <begin position="21"/>
        <end position="34"/>
    </location>
</feature>
<name>A0A2P6VQ07_9CHLO</name>
<dbReference type="EMBL" id="LHPF02000001">
    <property type="protein sequence ID" value="PSC76157.1"/>
    <property type="molecule type" value="Genomic_DNA"/>
</dbReference>
<dbReference type="STRING" id="554055.A0A2P6VQ07"/>
<evidence type="ECO:0000256" key="6">
    <source>
        <dbReference type="ARBA" id="ARBA00048348"/>
    </source>
</evidence>
<dbReference type="CDD" id="cd03124">
    <property type="entry name" value="alpha_CA_prokaryotic_like"/>
    <property type="match status" value="1"/>
</dbReference>
<organism evidence="9 10">
    <name type="scientific">Micractinium conductrix</name>
    <dbReference type="NCBI Taxonomy" id="554055"/>
    <lineage>
        <taxon>Eukaryota</taxon>
        <taxon>Viridiplantae</taxon>
        <taxon>Chlorophyta</taxon>
        <taxon>core chlorophytes</taxon>
        <taxon>Trebouxiophyceae</taxon>
        <taxon>Chlorellales</taxon>
        <taxon>Chlorellaceae</taxon>
        <taxon>Chlorella clade</taxon>
        <taxon>Micractinium</taxon>
    </lineage>
</organism>
<dbReference type="InterPro" id="IPR023561">
    <property type="entry name" value="Carbonic_anhydrase_a-class"/>
</dbReference>
<comment type="similarity">
    <text evidence="1">Belongs to the alpha-carbonic anhydrase family.</text>
</comment>
<feature type="compositionally biased region" description="Basic and acidic residues" evidence="7">
    <location>
        <begin position="486"/>
        <end position="495"/>
    </location>
</feature>
<dbReference type="OrthoDB" id="514232at2759"/>
<dbReference type="InterPro" id="IPR041891">
    <property type="entry name" value="Alpha_CA_prokaryot-like"/>
</dbReference>
<keyword evidence="10" id="KW-1185">Reference proteome</keyword>
<dbReference type="InterPro" id="IPR001148">
    <property type="entry name" value="CA_dom"/>
</dbReference>
<evidence type="ECO:0000313" key="9">
    <source>
        <dbReference type="EMBL" id="PSC76157.1"/>
    </source>
</evidence>
<evidence type="ECO:0000313" key="10">
    <source>
        <dbReference type="Proteomes" id="UP000239649"/>
    </source>
</evidence>
<feature type="compositionally biased region" description="Low complexity" evidence="7">
    <location>
        <begin position="48"/>
        <end position="70"/>
    </location>
</feature>
<evidence type="ECO:0000256" key="5">
    <source>
        <dbReference type="ARBA" id="ARBA00023239"/>
    </source>
</evidence>
<gene>
    <name evidence="9" type="primary">g172</name>
    <name evidence="9" type="ORF">C2E20_0172</name>
</gene>
<feature type="compositionally biased region" description="Low complexity" evidence="7">
    <location>
        <begin position="120"/>
        <end position="187"/>
    </location>
</feature>
<evidence type="ECO:0000259" key="8">
    <source>
        <dbReference type="PROSITE" id="PS51144"/>
    </source>
</evidence>
<dbReference type="PROSITE" id="PS51144">
    <property type="entry name" value="ALPHA_CA_2"/>
    <property type="match status" value="1"/>
</dbReference>
<feature type="region of interest" description="Disordered" evidence="7">
    <location>
        <begin position="1"/>
        <end position="215"/>
    </location>
</feature>
<dbReference type="GO" id="GO:0004089">
    <property type="term" value="F:carbonate dehydratase activity"/>
    <property type="evidence" value="ECO:0007669"/>
    <property type="project" value="UniProtKB-EC"/>
</dbReference>
<feature type="region of interest" description="Disordered" evidence="7">
    <location>
        <begin position="486"/>
        <end position="506"/>
    </location>
</feature>
<evidence type="ECO:0000256" key="2">
    <source>
        <dbReference type="ARBA" id="ARBA00012925"/>
    </source>
</evidence>
<feature type="compositionally biased region" description="Polar residues" evidence="7">
    <location>
        <begin position="496"/>
        <end position="506"/>
    </location>
</feature>
<dbReference type="Gene3D" id="3.10.200.10">
    <property type="entry name" value="Alpha carbonic anhydrase"/>
    <property type="match status" value="1"/>
</dbReference>
<dbReference type="Proteomes" id="UP000239649">
    <property type="component" value="Unassembled WGS sequence"/>
</dbReference>
<keyword evidence="4" id="KW-0862">Zinc</keyword>
<evidence type="ECO:0000256" key="4">
    <source>
        <dbReference type="ARBA" id="ARBA00022833"/>
    </source>
</evidence>
<dbReference type="PANTHER" id="PTHR18952:SF265">
    <property type="entry name" value="CARBONIC ANHYDRASE"/>
    <property type="match status" value="1"/>
</dbReference>
<dbReference type="AlphaFoldDB" id="A0A2P6VQ07"/>
<evidence type="ECO:0000256" key="1">
    <source>
        <dbReference type="ARBA" id="ARBA00010718"/>
    </source>
</evidence>
<sequence>MGNCCGKQSSKDKAAAPDPAPLLAAAHDTGAAAAPVTQLTPPSAQLTSEPPAADAAAAAAEDASAQLAQAVTKAASKRSSPTQSEERAAPAAEAASAEVQQPSPAKPASPEVAALQNDMAAAAEVLQAAAEPAEAAPAEAAPTPAELEAAPAAAEPTQEDAAAPAAPSADEAAPAKPAAPAQQPSKAGGRGGGGRSGKKKGKGRRRGLLAETPGNPACQWNHSRVGRDWPALDDECSWSCGGLKQSPINVPTAGHLVHLTDSLKASTAFGTASNLRVLKLGPAIQVEFDSPEGNDASVVYFGDSIYNMYNKKDPNSGKPKRVNIEPLQFHWHATSEHLLSGKAAQLELHIVTKFVETEGVKMPKECPADGDKPCLAVFAIMYDLVSDPIATEGDATMQKIIDALPTDCEEAGPECRTDVSGWSLDLGELIPTSEYYTYTGSLTTPPCSEGVMWHMFPTVQATLTAQQANTLQEALATTIFRGKEAGNRVNNRETQDWNSRNVFHAA</sequence>
<reference evidence="9 10" key="1">
    <citation type="journal article" date="2018" name="Plant J.">
        <title>Genome sequences of Chlorella sorokiniana UTEX 1602 and Micractinium conductrix SAG 241.80: implications to maltose excretion by a green alga.</title>
        <authorList>
            <person name="Arriola M.B."/>
            <person name="Velmurugan N."/>
            <person name="Zhang Y."/>
            <person name="Plunkett M.H."/>
            <person name="Hondzo H."/>
            <person name="Barney B.M."/>
        </authorList>
    </citation>
    <scope>NUCLEOTIDE SEQUENCE [LARGE SCALE GENOMIC DNA]</scope>
    <source>
        <strain evidence="9 10">SAG 241.80</strain>
    </source>
</reference>
<feature type="domain" description="Alpha-carbonic anhydrase" evidence="8">
    <location>
        <begin position="218"/>
        <end position="506"/>
    </location>
</feature>
<dbReference type="PANTHER" id="PTHR18952">
    <property type="entry name" value="CARBONIC ANHYDRASE"/>
    <property type="match status" value="1"/>
</dbReference>